<name>A0A5B7HKD3_PORTR</name>
<proteinExistence type="predicted"/>
<sequence>MEGVDSGYQEGTEYRGRYGRQVWDCGLDGSTMGQVWVEGQCAGSRYERRSSVWEAGAGGISDNHRRRGVKKENNKKVRIMDGFQRVAALTTAWRGGGRLA</sequence>
<dbReference type="Proteomes" id="UP000324222">
    <property type="component" value="Unassembled WGS sequence"/>
</dbReference>
<evidence type="ECO:0000313" key="1">
    <source>
        <dbReference type="EMBL" id="MPC70035.1"/>
    </source>
</evidence>
<protein>
    <submittedName>
        <fullName evidence="1">Uncharacterized protein</fullName>
    </submittedName>
</protein>
<reference evidence="1 2" key="1">
    <citation type="submission" date="2019-05" db="EMBL/GenBank/DDBJ databases">
        <title>Another draft genome of Portunus trituberculatus and its Hox gene families provides insights of decapod evolution.</title>
        <authorList>
            <person name="Jeong J.-H."/>
            <person name="Song I."/>
            <person name="Kim S."/>
            <person name="Choi T."/>
            <person name="Kim D."/>
            <person name="Ryu S."/>
            <person name="Kim W."/>
        </authorList>
    </citation>
    <scope>NUCLEOTIDE SEQUENCE [LARGE SCALE GENOMIC DNA]</scope>
    <source>
        <tissue evidence="1">Muscle</tissue>
    </source>
</reference>
<accession>A0A5B7HKD3</accession>
<organism evidence="1 2">
    <name type="scientific">Portunus trituberculatus</name>
    <name type="common">Swimming crab</name>
    <name type="synonym">Neptunus trituberculatus</name>
    <dbReference type="NCBI Taxonomy" id="210409"/>
    <lineage>
        <taxon>Eukaryota</taxon>
        <taxon>Metazoa</taxon>
        <taxon>Ecdysozoa</taxon>
        <taxon>Arthropoda</taxon>
        <taxon>Crustacea</taxon>
        <taxon>Multicrustacea</taxon>
        <taxon>Malacostraca</taxon>
        <taxon>Eumalacostraca</taxon>
        <taxon>Eucarida</taxon>
        <taxon>Decapoda</taxon>
        <taxon>Pleocyemata</taxon>
        <taxon>Brachyura</taxon>
        <taxon>Eubrachyura</taxon>
        <taxon>Portunoidea</taxon>
        <taxon>Portunidae</taxon>
        <taxon>Portuninae</taxon>
        <taxon>Portunus</taxon>
    </lineage>
</organism>
<gene>
    <name evidence="1" type="ORF">E2C01_064270</name>
</gene>
<dbReference type="EMBL" id="VSRR010030404">
    <property type="protein sequence ID" value="MPC70035.1"/>
    <property type="molecule type" value="Genomic_DNA"/>
</dbReference>
<evidence type="ECO:0000313" key="2">
    <source>
        <dbReference type="Proteomes" id="UP000324222"/>
    </source>
</evidence>
<comment type="caution">
    <text evidence="1">The sequence shown here is derived from an EMBL/GenBank/DDBJ whole genome shotgun (WGS) entry which is preliminary data.</text>
</comment>
<dbReference type="AlphaFoldDB" id="A0A5B7HKD3"/>
<keyword evidence="2" id="KW-1185">Reference proteome</keyword>